<dbReference type="InParanoid" id="A0A543AXI4"/>
<dbReference type="PROSITE" id="PS51257">
    <property type="entry name" value="PROKAR_LIPOPROTEIN"/>
    <property type="match status" value="1"/>
</dbReference>
<dbReference type="RefSeq" id="WP_142039960.1">
    <property type="nucleotide sequence ID" value="NZ_JBHTGS010000001.1"/>
</dbReference>
<reference evidence="2 3" key="1">
    <citation type="submission" date="2019-06" db="EMBL/GenBank/DDBJ databases">
        <title>Sequencing the genomes of 1000 actinobacteria strains.</title>
        <authorList>
            <person name="Klenk H.-P."/>
        </authorList>
    </citation>
    <scope>NUCLEOTIDE SEQUENCE [LARGE SCALE GENOMIC DNA]</scope>
    <source>
        <strain evidence="2 3">DSM 45928</strain>
    </source>
</reference>
<feature type="signal peptide" evidence="1">
    <location>
        <begin position="1"/>
        <end position="19"/>
    </location>
</feature>
<keyword evidence="1" id="KW-0732">Signal</keyword>
<protein>
    <recommendedName>
        <fullName evidence="4">Lipoprotein</fullName>
    </recommendedName>
</protein>
<dbReference type="EMBL" id="VFOW01000001">
    <property type="protein sequence ID" value="TQL77292.1"/>
    <property type="molecule type" value="Genomic_DNA"/>
</dbReference>
<organism evidence="2 3">
    <name type="scientific">Stackebrandtia endophytica</name>
    <dbReference type="NCBI Taxonomy" id="1496996"/>
    <lineage>
        <taxon>Bacteria</taxon>
        <taxon>Bacillati</taxon>
        <taxon>Actinomycetota</taxon>
        <taxon>Actinomycetes</taxon>
        <taxon>Glycomycetales</taxon>
        <taxon>Glycomycetaceae</taxon>
        <taxon>Stackebrandtia</taxon>
    </lineage>
</organism>
<dbReference type="OrthoDB" id="4328458at2"/>
<sequence length="294" mass="30519">MQRLRSIGLVLIAVTGVVAGCGDTDENPPGKQLDARIVELKNDPGLPLTPPTMSPAPIDAGLVAGWVAAESGQPGDDVRDPDAVRLPETIEGQTYLAVTSGTGCLPGDDAELWRDGTELHVKIVAPTEDDLNCDAENHAWAQLAVDSELVEGTRLINGRTPVAATGPAKLIEAIPVGALADDRTDLLSLRPIELTAPGDADPILDALDAAKGAENLDTAEAALTGAPPDGERRFVYLLEGCPDVDPALLVTSAAISAESAGDCTEPAQFILAVFDVPIENTTPQMAPTVYGQEP</sequence>
<keyword evidence="3" id="KW-1185">Reference proteome</keyword>
<evidence type="ECO:0000313" key="2">
    <source>
        <dbReference type="EMBL" id="TQL77292.1"/>
    </source>
</evidence>
<dbReference type="AlphaFoldDB" id="A0A543AXI4"/>
<name>A0A543AXI4_9ACTN</name>
<evidence type="ECO:0008006" key="4">
    <source>
        <dbReference type="Google" id="ProtNLM"/>
    </source>
</evidence>
<comment type="caution">
    <text evidence="2">The sequence shown here is derived from an EMBL/GenBank/DDBJ whole genome shotgun (WGS) entry which is preliminary data.</text>
</comment>
<accession>A0A543AXI4</accession>
<evidence type="ECO:0000313" key="3">
    <source>
        <dbReference type="Proteomes" id="UP000317043"/>
    </source>
</evidence>
<dbReference type="Proteomes" id="UP000317043">
    <property type="component" value="Unassembled WGS sequence"/>
</dbReference>
<feature type="chain" id="PRO_5039596719" description="Lipoprotein" evidence="1">
    <location>
        <begin position="20"/>
        <end position="294"/>
    </location>
</feature>
<gene>
    <name evidence="2" type="ORF">FB566_2848</name>
</gene>
<proteinExistence type="predicted"/>
<evidence type="ECO:0000256" key="1">
    <source>
        <dbReference type="SAM" id="SignalP"/>
    </source>
</evidence>